<keyword evidence="1" id="KW-0328">Glycosyltransferase</keyword>
<reference evidence="3 4" key="1">
    <citation type="submission" date="2015-04" db="EMBL/GenBank/DDBJ databases">
        <title>Whole genome shotgun sequence of Flavihumibacter petaseus NBRC 106054.</title>
        <authorList>
            <person name="Miyazawa S."/>
            <person name="Hosoyama A."/>
            <person name="Hashimoto M."/>
            <person name="Noguchi M."/>
            <person name="Tsuchikane K."/>
            <person name="Ohji S."/>
            <person name="Yamazoe A."/>
            <person name="Ichikawa N."/>
            <person name="Kimura A."/>
            <person name="Fujita N."/>
        </authorList>
    </citation>
    <scope>NUCLEOTIDE SEQUENCE [LARGE SCALE GENOMIC DNA]</scope>
    <source>
        <strain evidence="3 4">NBRC 106054</strain>
    </source>
</reference>
<evidence type="ECO:0000256" key="1">
    <source>
        <dbReference type="ARBA" id="ARBA00022676"/>
    </source>
</evidence>
<dbReference type="STRING" id="1220578.FPE01S_01_00540"/>
<dbReference type="RefSeq" id="WP_046368493.1">
    <property type="nucleotide sequence ID" value="NZ_BBWV01000001.1"/>
</dbReference>
<dbReference type="Gene3D" id="3.40.50.2000">
    <property type="entry name" value="Glycogen Phosphorylase B"/>
    <property type="match status" value="1"/>
</dbReference>
<protein>
    <recommendedName>
        <fullName evidence="5">Glycosyltransferase</fullName>
    </recommendedName>
</protein>
<evidence type="ECO:0008006" key="5">
    <source>
        <dbReference type="Google" id="ProtNLM"/>
    </source>
</evidence>
<dbReference type="PANTHER" id="PTHR12526:SF510">
    <property type="entry name" value="D-INOSITOL 3-PHOSPHATE GLYCOSYLTRANSFERASE"/>
    <property type="match status" value="1"/>
</dbReference>
<keyword evidence="2" id="KW-0808">Transferase</keyword>
<dbReference type="PANTHER" id="PTHR12526">
    <property type="entry name" value="GLYCOSYLTRANSFERASE"/>
    <property type="match status" value="1"/>
</dbReference>
<accession>A0A0E9MTF7</accession>
<dbReference type="SUPFAM" id="SSF53756">
    <property type="entry name" value="UDP-Glycosyltransferase/glycogen phosphorylase"/>
    <property type="match status" value="1"/>
</dbReference>
<comment type="caution">
    <text evidence="3">The sequence shown here is derived from an EMBL/GenBank/DDBJ whole genome shotgun (WGS) entry which is preliminary data.</text>
</comment>
<dbReference type="OrthoDB" id="1059846at2"/>
<gene>
    <name evidence="3" type="ORF">FPE01S_01_00540</name>
</gene>
<sequence length="397" mass="46011">MKKVLYFFPLNPADRNSGSISRALSLLQYFRDRGYHVDFISKEHWGNYTPESKASFENARLANSLHVFRRKPVKTNPLTYFFGYKIGHLLYERQLKTPKGSIPNHTTWHLRRQFDAMLQRTRYDYVIISYAYWAHLVKDNPFLAGATTIIDTHDLLSAQHQNEEGFDRSVAIGDELYRLSFFDRIWTISVDETYLFSQFFPDRVDLVPMMIKAPDIELPPMQQRRYDLLYVATDNPHNLRSASWFFTEVYPKLDKNLRICAIGTIVPHLPEDLPNLEKISFAPDLRDYYSQAKIAICPMLSGTGVKIKVVEAMAYQLPVVCNERGIDGLPDKTRNGCSVTNDPVAFADAIATLLNDNNFYQQQSRWAFECFKNNFERAAVYQKLDNILENIAHGKSY</sequence>
<dbReference type="Proteomes" id="UP000033121">
    <property type="component" value="Unassembled WGS sequence"/>
</dbReference>
<evidence type="ECO:0000256" key="2">
    <source>
        <dbReference type="ARBA" id="ARBA00022679"/>
    </source>
</evidence>
<name>A0A0E9MTF7_9BACT</name>
<proteinExistence type="predicted"/>
<organism evidence="3 4">
    <name type="scientific">Flavihumibacter petaseus NBRC 106054</name>
    <dbReference type="NCBI Taxonomy" id="1220578"/>
    <lineage>
        <taxon>Bacteria</taxon>
        <taxon>Pseudomonadati</taxon>
        <taxon>Bacteroidota</taxon>
        <taxon>Chitinophagia</taxon>
        <taxon>Chitinophagales</taxon>
        <taxon>Chitinophagaceae</taxon>
        <taxon>Flavihumibacter</taxon>
    </lineage>
</organism>
<dbReference type="GO" id="GO:0016757">
    <property type="term" value="F:glycosyltransferase activity"/>
    <property type="evidence" value="ECO:0007669"/>
    <property type="project" value="UniProtKB-KW"/>
</dbReference>
<evidence type="ECO:0000313" key="4">
    <source>
        <dbReference type="Proteomes" id="UP000033121"/>
    </source>
</evidence>
<dbReference type="EMBL" id="BBWV01000001">
    <property type="protein sequence ID" value="GAO41042.1"/>
    <property type="molecule type" value="Genomic_DNA"/>
</dbReference>
<keyword evidence="4" id="KW-1185">Reference proteome</keyword>
<dbReference type="Pfam" id="PF13692">
    <property type="entry name" value="Glyco_trans_1_4"/>
    <property type="match status" value="1"/>
</dbReference>
<dbReference type="AlphaFoldDB" id="A0A0E9MTF7"/>
<evidence type="ECO:0000313" key="3">
    <source>
        <dbReference type="EMBL" id="GAO41042.1"/>
    </source>
</evidence>